<evidence type="ECO:0000256" key="1">
    <source>
        <dbReference type="SAM" id="MobiDB-lite"/>
    </source>
</evidence>
<dbReference type="InterPro" id="IPR038503">
    <property type="entry name" value="SpoIIIAH_sf"/>
</dbReference>
<gene>
    <name evidence="3" type="ORF">SAMN02745912_00103</name>
</gene>
<proteinExistence type="predicted"/>
<keyword evidence="2" id="KW-1133">Transmembrane helix</keyword>
<evidence type="ECO:0000313" key="4">
    <source>
        <dbReference type="Proteomes" id="UP000184465"/>
    </source>
</evidence>
<keyword evidence="2" id="KW-0472">Membrane</keyword>
<dbReference type="Pfam" id="PF12685">
    <property type="entry name" value="SpoIIIAH"/>
    <property type="match status" value="1"/>
</dbReference>
<dbReference type="InterPro" id="IPR024232">
    <property type="entry name" value="SpoIIIAH"/>
</dbReference>
<dbReference type="AlphaFoldDB" id="A0A1M6JQS9"/>
<dbReference type="Gene3D" id="1.10.287.4300">
    <property type="entry name" value="Stage III sporulation protein AH-like"/>
    <property type="match status" value="1"/>
</dbReference>
<reference evidence="3 4" key="1">
    <citation type="submission" date="2016-11" db="EMBL/GenBank/DDBJ databases">
        <authorList>
            <person name="Jaros S."/>
            <person name="Januszkiewicz K."/>
            <person name="Wedrychowicz H."/>
        </authorList>
    </citation>
    <scope>NUCLEOTIDE SEQUENCE [LARGE SCALE GENOMIC DNA]</scope>
    <source>
        <strain evidence="3 4">DSM 15212</strain>
    </source>
</reference>
<keyword evidence="4" id="KW-1185">Reference proteome</keyword>
<feature type="region of interest" description="Disordered" evidence="1">
    <location>
        <begin position="52"/>
        <end position="75"/>
    </location>
</feature>
<dbReference type="STRING" id="1121301.SAMN02745912_00103"/>
<accession>A0A1M6JQS9</accession>
<dbReference type="Proteomes" id="UP000184465">
    <property type="component" value="Unassembled WGS sequence"/>
</dbReference>
<name>A0A1M6JQS9_PARC5</name>
<dbReference type="EMBL" id="FRAG01000001">
    <property type="protein sequence ID" value="SHJ49054.1"/>
    <property type="molecule type" value="Genomic_DNA"/>
</dbReference>
<sequence length="231" mass="26611">MFNFKFEKRKLIILSLVFVLISISYLNYMLNNQSSLETSSKFKEYEENKMAEMNDEDSLKDSITHEGPSDGETATSSIITIEDGNNIVDSTNNDLEDIIAVSNSNIENSLVSNDMRDFNYFLQAKIDMEVEREKTIERFDEIIDNDKVSEELRKNAVNKKLKMIDIMNKEKIVESLIKSKGFEEAVVFITDENVYVTVQSQKLIQSDIAKILDIVTRETKYSLDNITIQNK</sequence>
<organism evidence="3 4">
    <name type="scientific">Paramaledivibacter caminithermalis (strain DSM 15212 / CIP 107654 / DViRD3)</name>
    <name type="common">Clostridium caminithermale</name>
    <dbReference type="NCBI Taxonomy" id="1121301"/>
    <lineage>
        <taxon>Bacteria</taxon>
        <taxon>Bacillati</taxon>
        <taxon>Bacillota</taxon>
        <taxon>Clostridia</taxon>
        <taxon>Peptostreptococcales</taxon>
        <taxon>Caminicellaceae</taxon>
        <taxon>Paramaledivibacter</taxon>
    </lineage>
</organism>
<keyword evidence="2" id="KW-0812">Transmembrane</keyword>
<evidence type="ECO:0000256" key="2">
    <source>
        <dbReference type="SAM" id="Phobius"/>
    </source>
</evidence>
<dbReference type="RefSeq" id="WP_073146369.1">
    <property type="nucleotide sequence ID" value="NZ_FRAG01000001.1"/>
</dbReference>
<protein>
    <submittedName>
        <fullName evidence="3">Stage III sporulation protein AH</fullName>
    </submittedName>
</protein>
<evidence type="ECO:0000313" key="3">
    <source>
        <dbReference type="EMBL" id="SHJ49054.1"/>
    </source>
</evidence>
<feature type="transmembrane region" description="Helical" evidence="2">
    <location>
        <begin position="12"/>
        <end position="30"/>
    </location>
</feature>
<feature type="compositionally biased region" description="Basic and acidic residues" evidence="1">
    <location>
        <begin position="52"/>
        <end position="68"/>
    </location>
</feature>
<dbReference type="OrthoDB" id="1707181at2"/>